<dbReference type="GO" id="GO:0003676">
    <property type="term" value="F:nucleic acid binding"/>
    <property type="evidence" value="ECO:0007669"/>
    <property type="project" value="InterPro"/>
</dbReference>
<comment type="caution">
    <text evidence="2">The sequence shown here is derived from an EMBL/GenBank/DDBJ whole genome shotgun (WGS) entry which is preliminary data.</text>
</comment>
<dbReference type="AlphaFoldDB" id="A0AA88QHC9"/>
<protein>
    <recommendedName>
        <fullName evidence="1">Helicase ATP-binding domain-containing protein</fullName>
    </recommendedName>
</protein>
<dbReference type="PROSITE" id="PS51192">
    <property type="entry name" value="HELICASE_ATP_BIND_1"/>
    <property type="match status" value="1"/>
</dbReference>
<organism evidence="2 3">
    <name type="scientific">Cirrhinus molitorella</name>
    <name type="common">mud carp</name>
    <dbReference type="NCBI Taxonomy" id="172907"/>
    <lineage>
        <taxon>Eukaryota</taxon>
        <taxon>Metazoa</taxon>
        <taxon>Chordata</taxon>
        <taxon>Craniata</taxon>
        <taxon>Vertebrata</taxon>
        <taxon>Euteleostomi</taxon>
        <taxon>Actinopterygii</taxon>
        <taxon>Neopterygii</taxon>
        <taxon>Teleostei</taxon>
        <taxon>Ostariophysi</taxon>
        <taxon>Cypriniformes</taxon>
        <taxon>Cyprinidae</taxon>
        <taxon>Labeoninae</taxon>
        <taxon>Labeonini</taxon>
        <taxon>Cirrhinus</taxon>
    </lineage>
</organism>
<evidence type="ECO:0000313" key="2">
    <source>
        <dbReference type="EMBL" id="KAK2917148.1"/>
    </source>
</evidence>
<dbReference type="Proteomes" id="UP001187343">
    <property type="component" value="Unassembled WGS sequence"/>
</dbReference>
<gene>
    <name evidence="2" type="ORF">Q8A67_001522</name>
</gene>
<keyword evidence="3" id="KW-1185">Reference proteome</keyword>
<dbReference type="SUPFAM" id="SSF52540">
    <property type="entry name" value="P-loop containing nucleoside triphosphate hydrolases"/>
    <property type="match status" value="1"/>
</dbReference>
<dbReference type="InterPro" id="IPR014001">
    <property type="entry name" value="Helicase_ATP-bd"/>
</dbReference>
<dbReference type="EMBL" id="JAUYZG010000001">
    <property type="protein sequence ID" value="KAK2917148.1"/>
    <property type="molecule type" value="Genomic_DNA"/>
</dbReference>
<feature type="domain" description="Helicase ATP-binding" evidence="1">
    <location>
        <begin position="1"/>
        <end position="116"/>
    </location>
</feature>
<sequence>MDVSEANPIVVIVSPLLALMEDQIKEAEKLGVTAGQLGVHDERDILEGRFSLAFGSPESWLLNSKWRRMLTSSVYQQNIIGVVVDEVHVFSIMRQNISFTLFKVELNLLLFSISSV</sequence>
<dbReference type="InterPro" id="IPR011545">
    <property type="entry name" value="DEAD/DEAH_box_helicase_dom"/>
</dbReference>
<dbReference type="Gene3D" id="3.40.50.300">
    <property type="entry name" value="P-loop containing nucleotide triphosphate hydrolases"/>
    <property type="match status" value="1"/>
</dbReference>
<evidence type="ECO:0000313" key="3">
    <source>
        <dbReference type="Proteomes" id="UP001187343"/>
    </source>
</evidence>
<evidence type="ECO:0000259" key="1">
    <source>
        <dbReference type="PROSITE" id="PS51192"/>
    </source>
</evidence>
<dbReference type="InterPro" id="IPR027417">
    <property type="entry name" value="P-loop_NTPase"/>
</dbReference>
<proteinExistence type="predicted"/>
<name>A0AA88QHC9_9TELE</name>
<reference evidence="2" key="1">
    <citation type="submission" date="2023-08" db="EMBL/GenBank/DDBJ databases">
        <title>Chromosome-level Genome Assembly of mud carp (Cirrhinus molitorella).</title>
        <authorList>
            <person name="Liu H."/>
        </authorList>
    </citation>
    <scope>NUCLEOTIDE SEQUENCE</scope>
    <source>
        <strain evidence="2">Prfri</strain>
        <tissue evidence="2">Muscle</tissue>
    </source>
</reference>
<dbReference type="GO" id="GO:0005524">
    <property type="term" value="F:ATP binding"/>
    <property type="evidence" value="ECO:0007669"/>
    <property type="project" value="InterPro"/>
</dbReference>
<accession>A0AA88QHC9</accession>
<dbReference type="Pfam" id="PF00270">
    <property type="entry name" value="DEAD"/>
    <property type="match status" value="1"/>
</dbReference>